<organism evidence="1 2">
    <name type="scientific">Photorhabdus temperata J3</name>
    <dbReference type="NCBI Taxonomy" id="1389415"/>
    <lineage>
        <taxon>Bacteria</taxon>
        <taxon>Pseudomonadati</taxon>
        <taxon>Pseudomonadota</taxon>
        <taxon>Gammaproteobacteria</taxon>
        <taxon>Enterobacterales</taxon>
        <taxon>Morganellaceae</taxon>
        <taxon>Photorhabdus</taxon>
    </lineage>
</organism>
<evidence type="ECO:0000313" key="2">
    <source>
        <dbReference type="Proteomes" id="UP000017133"/>
    </source>
</evidence>
<evidence type="ECO:0000313" key="1">
    <source>
        <dbReference type="EMBL" id="ERT14912.1"/>
    </source>
</evidence>
<protein>
    <submittedName>
        <fullName evidence="1">Uncharacterized protein</fullName>
    </submittedName>
</protein>
<accession>U7R662</accession>
<dbReference type="RefSeq" id="WP_023043470.1">
    <property type="nucleotide sequence ID" value="NZ_AXDT01000012.1"/>
</dbReference>
<keyword evidence="2" id="KW-1185">Reference proteome</keyword>
<dbReference type="EMBL" id="AXDT01000012">
    <property type="protein sequence ID" value="ERT14912.1"/>
    <property type="molecule type" value="Genomic_DNA"/>
</dbReference>
<name>U7R662_PHOTE</name>
<dbReference type="Proteomes" id="UP000017133">
    <property type="component" value="Unassembled WGS sequence"/>
</dbReference>
<reference evidence="1 2" key="1">
    <citation type="submission" date="2013-10" db="EMBL/GenBank/DDBJ databases">
        <title>Whole Genome Shotgun Sequence of Photorhabdus temperata J3.</title>
        <authorList>
            <person name="Park G.-S."/>
            <person name="Hong S.-J."/>
            <person name="Shin J.-H."/>
        </authorList>
    </citation>
    <scope>NUCLEOTIDE SEQUENCE [LARGE SCALE GENOMIC DNA]</scope>
    <source>
        <strain evidence="1 2">J3</strain>
    </source>
</reference>
<comment type="caution">
    <text evidence="1">The sequence shown here is derived from an EMBL/GenBank/DDBJ whole genome shotgun (WGS) entry which is preliminary data.</text>
</comment>
<gene>
    <name evidence="1" type="ORF">O185_01225</name>
</gene>
<dbReference type="AlphaFoldDB" id="U7R662"/>
<sequence length="120" mass="13994">MSDWRTNPRQGRSQFLPLLDEIKQRLALGETIKMIFESYPNLKISYPQFTRYIKKYCAAETYKTVSKKTDDINESKEDVAKETSRITIRNPADLRKLRNQSIDLEELKNSLGDENESSDS</sequence>
<proteinExistence type="predicted"/>